<evidence type="ECO:0000313" key="3">
    <source>
        <dbReference type="Proteomes" id="UP000245911"/>
    </source>
</evidence>
<protein>
    <recommendedName>
        <fullName evidence="4">PAS domain-containing protein</fullName>
    </recommendedName>
</protein>
<proteinExistence type="predicted"/>
<keyword evidence="3" id="KW-1185">Reference proteome</keyword>
<dbReference type="OrthoDB" id="8478628at2"/>
<dbReference type="Proteomes" id="UP000245911">
    <property type="component" value="Unassembled WGS sequence"/>
</dbReference>
<evidence type="ECO:0000256" key="1">
    <source>
        <dbReference type="SAM" id="MobiDB-lite"/>
    </source>
</evidence>
<comment type="caution">
    <text evidence="2">The sequence shown here is derived from an EMBL/GenBank/DDBJ whole genome shotgun (WGS) entry which is preliminary data.</text>
</comment>
<organism evidence="2 3">
    <name type="scientific">Pararhodobacter oceanensis</name>
    <dbReference type="NCBI Taxonomy" id="2172121"/>
    <lineage>
        <taxon>Bacteria</taxon>
        <taxon>Pseudomonadati</taxon>
        <taxon>Pseudomonadota</taxon>
        <taxon>Alphaproteobacteria</taxon>
        <taxon>Rhodobacterales</taxon>
        <taxon>Paracoccaceae</taxon>
        <taxon>Pararhodobacter</taxon>
    </lineage>
</organism>
<feature type="region of interest" description="Disordered" evidence="1">
    <location>
        <begin position="182"/>
        <end position="218"/>
    </location>
</feature>
<sequence>MTVIRIFDDHAAPEAATGVSRLTGLFQPQPLSYPAVDTVVSHWEVLRGQKLAPARAQIDPRCLGDCLDKLFIAEQVAPGIARFRLCGQQFTNLLGMEPRGMPLSVLFAHEARGNLAAALRQVAQGVRAVLPLRAEKGLGRPGMDGLLALMPLTDHEGNITRILGVMETHGQVGHAPRKFRLTTPLPQGMERQTSAPTPAPERPSSKPLLRVLKGGLSA</sequence>
<evidence type="ECO:0000313" key="2">
    <source>
        <dbReference type="EMBL" id="PVH28731.1"/>
    </source>
</evidence>
<dbReference type="InterPro" id="IPR009922">
    <property type="entry name" value="DUF1457"/>
</dbReference>
<reference evidence="2 3" key="1">
    <citation type="submission" date="2018-04" db="EMBL/GenBank/DDBJ databases">
        <title>Pararhodobacter oceanense sp. nov., isolated from marine intertidal sediment.</title>
        <authorList>
            <person name="Wang X.-L."/>
            <person name="Du Z.-J."/>
        </authorList>
    </citation>
    <scope>NUCLEOTIDE SEQUENCE [LARGE SCALE GENOMIC DNA]</scope>
    <source>
        <strain evidence="2 3">AM505</strain>
    </source>
</reference>
<evidence type="ECO:0008006" key="4">
    <source>
        <dbReference type="Google" id="ProtNLM"/>
    </source>
</evidence>
<dbReference type="EMBL" id="QDKM01000004">
    <property type="protein sequence ID" value="PVH28731.1"/>
    <property type="molecule type" value="Genomic_DNA"/>
</dbReference>
<dbReference type="Pfam" id="PF07310">
    <property type="entry name" value="PAS_5"/>
    <property type="match status" value="1"/>
</dbReference>
<accession>A0A2T8HTH0</accession>
<gene>
    <name evidence="2" type="ORF">DDE20_11155</name>
</gene>
<dbReference type="RefSeq" id="WP_116558569.1">
    <property type="nucleotide sequence ID" value="NZ_QDKM01000004.1"/>
</dbReference>
<dbReference type="AlphaFoldDB" id="A0A2T8HTH0"/>
<name>A0A2T8HTH0_9RHOB</name>